<dbReference type="EMBL" id="FJ146913">
    <property type="protein sequence ID" value="AFG66469.1"/>
    <property type="molecule type" value="Genomic_DNA"/>
</dbReference>
<dbReference type="EMBL" id="FJ146909">
    <property type="protein sequence ID" value="AFG66471.1"/>
    <property type="molecule type" value="Genomic_DNA"/>
</dbReference>
<organism evidence="14">
    <name type="scientific">Pinus taeda</name>
    <name type="common">Loblolly pine</name>
    <dbReference type="NCBI Taxonomy" id="3352"/>
    <lineage>
        <taxon>Eukaryota</taxon>
        <taxon>Viridiplantae</taxon>
        <taxon>Streptophyta</taxon>
        <taxon>Embryophyta</taxon>
        <taxon>Tracheophyta</taxon>
        <taxon>Spermatophyta</taxon>
        <taxon>Pinopsida</taxon>
        <taxon>Pinidae</taxon>
        <taxon>Conifers I</taxon>
        <taxon>Pinales</taxon>
        <taxon>Pinaceae</taxon>
        <taxon>Pinus</taxon>
        <taxon>Pinus subgen. Pinus</taxon>
    </lineage>
</organism>
<evidence type="ECO:0000313" key="11">
    <source>
        <dbReference type="EMBL" id="AFG66470.1"/>
    </source>
</evidence>
<evidence type="ECO:0000313" key="16">
    <source>
        <dbReference type="EMBL" id="AFG66475.1"/>
    </source>
</evidence>
<sequence length="66" mass="6926">GGKMFGTQALIAIRDSNGTIACNTYNVNSTKVVPSPISFSATHLSSEYDNGLMTIFATVVLPSNTT</sequence>
<feature type="non-terminal residue" evidence="14">
    <location>
        <position position="1"/>
    </location>
</feature>
<accession>H9WWT0</accession>
<protein>
    <recommendedName>
        <fullName evidence="1">AIR12 DOMON domain-containing protein</fullName>
    </recommendedName>
</protein>
<evidence type="ECO:0000313" key="15">
    <source>
        <dbReference type="EMBL" id="AFG66474.1"/>
    </source>
</evidence>
<dbReference type="EMBL" id="FJ146911">
    <property type="protein sequence ID" value="AFG66470.1"/>
    <property type="molecule type" value="Genomic_DNA"/>
</dbReference>
<dbReference type="EMBL" id="FJ146906">
    <property type="protein sequence ID" value="AFG66465.1"/>
    <property type="molecule type" value="Genomic_DNA"/>
</dbReference>
<evidence type="ECO:0000313" key="9">
    <source>
        <dbReference type="EMBL" id="AFG66468.1"/>
    </source>
</evidence>
<evidence type="ECO:0000313" key="13">
    <source>
        <dbReference type="EMBL" id="AFG66472.1"/>
    </source>
</evidence>
<evidence type="ECO:0000259" key="1">
    <source>
        <dbReference type="Pfam" id="PF04526"/>
    </source>
</evidence>
<evidence type="ECO:0000313" key="8">
    <source>
        <dbReference type="EMBL" id="AFG66467.1"/>
    </source>
</evidence>
<name>H9WWT0_PINTA</name>
<feature type="non-terminal residue" evidence="14">
    <location>
        <position position="66"/>
    </location>
</feature>
<reference evidence="14" key="1">
    <citation type="submission" date="2008-08" db="EMBL/GenBank/DDBJ databases">
        <title>Nucleotide Diversity and Divergence in the Loblolly Pine Gene Space.</title>
        <authorList>
            <person name="Neale D.B."/>
            <person name="Wegrzyn J.L."/>
            <person name="Lee J.M."/>
            <person name="Eckert A.J."/>
            <person name="Liechty J.D."/>
            <person name="Stevens K.A."/>
            <person name="Langley C.H."/>
        </authorList>
    </citation>
    <scope>NUCLEOTIDE SEQUENCE</scope>
    <source>
        <strain evidence="2">7224</strain>
        <strain evidence="12">7225</strain>
        <strain evidence="5">7226</strain>
        <strain evidence="15">7227</strain>
        <strain evidence="17">7229</strain>
        <strain evidence="6">7230</strain>
        <strain evidence="11">7231</strain>
        <strain evidence="4">7232</strain>
        <strain evidence="9">7233</strain>
        <strain evidence="14">7234</strain>
        <strain evidence="8">7235</strain>
        <strain evidence="7">7236</strain>
        <strain evidence="13">7237</strain>
        <strain evidence="10">7238</strain>
        <strain evidence="3">7239</strain>
        <strain evidence="16">7240</strain>
        <tissue evidence="14">Megagametophyte</tissue>
    </source>
</reference>
<evidence type="ECO:0000313" key="7">
    <source>
        <dbReference type="EMBL" id="AFG66466.1"/>
    </source>
</evidence>
<dbReference type="EMBL" id="FJ146917">
    <property type="protein sequence ID" value="AFG66467.1"/>
    <property type="molecule type" value="Genomic_DNA"/>
</dbReference>
<evidence type="ECO:0000313" key="6">
    <source>
        <dbReference type="EMBL" id="AFG66465.1"/>
    </source>
</evidence>
<evidence type="ECO:0000313" key="3">
    <source>
        <dbReference type="EMBL" id="AFG66462.1"/>
    </source>
</evidence>
<dbReference type="EMBL" id="FJ146910">
    <property type="protein sequence ID" value="AFG66463.1"/>
    <property type="molecule type" value="Genomic_DNA"/>
</dbReference>
<dbReference type="EMBL" id="FJ146918">
    <property type="protein sequence ID" value="AFG66466.1"/>
    <property type="molecule type" value="Genomic_DNA"/>
</dbReference>
<evidence type="ECO:0000313" key="10">
    <source>
        <dbReference type="EMBL" id="AFG66469.1"/>
    </source>
</evidence>
<evidence type="ECO:0000313" key="12">
    <source>
        <dbReference type="EMBL" id="AFG66471.1"/>
    </source>
</evidence>
<proteinExistence type="predicted"/>
<dbReference type="EMBL" id="FJ146916">
    <property type="protein sequence ID" value="AFG66476.1"/>
    <property type="molecule type" value="Genomic_DNA"/>
</dbReference>
<evidence type="ECO:0000313" key="14">
    <source>
        <dbReference type="EMBL" id="AFG66473.1"/>
    </source>
</evidence>
<dbReference type="EMBL" id="FJ146920">
    <property type="protein sequence ID" value="AFG66461.1"/>
    <property type="molecule type" value="Genomic_DNA"/>
</dbReference>
<dbReference type="EMBL" id="FJ146915">
    <property type="protein sequence ID" value="AFG66474.1"/>
    <property type="molecule type" value="Genomic_DNA"/>
</dbReference>
<feature type="domain" description="AIR12 DOMON" evidence="1">
    <location>
        <begin position="4"/>
        <end position="65"/>
    </location>
</feature>
<dbReference type="AlphaFoldDB" id="H9WWT0"/>
<evidence type="ECO:0000313" key="4">
    <source>
        <dbReference type="EMBL" id="AFG66463.1"/>
    </source>
</evidence>
<gene>
    <name evidence="14" type="ORF">CL978Contig1_03</name>
</gene>
<dbReference type="EMBL" id="FJ146919">
    <property type="protein sequence ID" value="AFG66468.1"/>
    <property type="molecule type" value="Genomic_DNA"/>
</dbReference>
<dbReference type="EMBL" id="FJ146912">
    <property type="protein sequence ID" value="AFG66462.1"/>
    <property type="molecule type" value="Genomic_DNA"/>
</dbReference>
<evidence type="ECO:0000313" key="5">
    <source>
        <dbReference type="EMBL" id="AFG66464.1"/>
    </source>
</evidence>
<dbReference type="EMBL" id="FJ146907">
    <property type="protein sequence ID" value="AFG66473.1"/>
    <property type="molecule type" value="Genomic_DNA"/>
</dbReference>
<evidence type="ECO:0000313" key="2">
    <source>
        <dbReference type="EMBL" id="AFG66461.1"/>
    </source>
</evidence>
<dbReference type="EMBL" id="FJ146908">
    <property type="protein sequence ID" value="AFG66475.1"/>
    <property type="molecule type" value="Genomic_DNA"/>
</dbReference>
<dbReference type="InterPro" id="IPR045265">
    <property type="entry name" value="AIR12_DOMON"/>
</dbReference>
<dbReference type="EMBL" id="FJ146914">
    <property type="protein sequence ID" value="AFG66472.1"/>
    <property type="molecule type" value="Genomic_DNA"/>
</dbReference>
<evidence type="ECO:0000313" key="17">
    <source>
        <dbReference type="EMBL" id="AFG66476.1"/>
    </source>
</evidence>
<dbReference type="Pfam" id="PF04526">
    <property type="entry name" value="DUF568"/>
    <property type="match status" value="1"/>
</dbReference>
<dbReference type="EMBL" id="FJ146905">
    <property type="protein sequence ID" value="AFG66464.1"/>
    <property type="molecule type" value="Genomic_DNA"/>
</dbReference>